<protein>
    <submittedName>
        <fullName evidence="2">Uncharacterized protein</fullName>
    </submittedName>
</protein>
<evidence type="ECO:0000256" key="1">
    <source>
        <dbReference type="SAM" id="MobiDB-lite"/>
    </source>
</evidence>
<feature type="region of interest" description="Disordered" evidence="1">
    <location>
        <begin position="57"/>
        <end position="216"/>
    </location>
</feature>
<evidence type="ECO:0000313" key="3">
    <source>
        <dbReference type="Proteomes" id="UP001360953"/>
    </source>
</evidence>
<sequence>MSGERGDEGVLGEQGAATGGAGDGRQDHRQYQGYEKQGEAQDSRQLAYRVRITLLLPHQTTPDETHHSDTDSERTIVATAAEDGDMESADVSDAPSPPLSVSLSLSYSIPSTPNEQRPQCQQEDQNQGEEQTHAQRQRRRLFPLLPLPLGLGHGHDDKTKNKHQHHSNSSSTSPSPLTSPITSPTTSGSKSKSKAKGKSKGKHLFGLGLGASQRSVEDAEREIHALFGLDGGYAGQSHPPPTHGQSPRRSVEHSQRTIETLLGLGPQM</sequence>
<dbReference type="Proteomes" id="UP001360953">
    <property type="component" value="Unassembled WGS sequence"/>
</dbReference>
<accession>A0ABR1L9M1</accession>
<gene>
    <name evidence="2" type="ORF">J3D65DRAFT_635326</name>
</gene>
<keyword evidence="3" id="KW-1185">Reference proteome</keyword>
<dbReference type="EMBL" id="JBBPEH010000011">
    <property type="protein sequence ID" value="KAK7531938.1"/>
    <property type="molecule type" value="Genomic_DNA"/>
</dbReference>
<comment type="caution">
    <text evidence="2">The sequence shown here is derived from an EMBL/GenBank/DDBJ whole genome shotgun (WGS) entry which is preliminary data.</text>
</comment>
<feature type="compositionally biased region" description="Low complexity" evidence="1">
    <location>
        <begin position="167"/>
        <end position="190"/>
    </location>
</feature>
<evidence type="ECO:0000313" key="2">
    <source>
        <dbReference type="EMBL" id="KAK7531938.1"/>
    </source>
</evidence>
<dbReference type="GeneID" id="92034213"/>
<name>A0ABR1L9M1_9PEZI</name>
<feature type="compositionally biased region" description="Basic residues" evidence="1">
    <location>
        <begin position="191"/>
        <end position="203"/>
    </location>
</feature>
<feature type="compositionally biased region" description="Basic and acidic residues" evidence="1">
    <location>
        <begin position="24"/>
        <end position="42"/>
    </location>
</feature>
<organism evidence="2 3">
    <name type="scientific">Phyllosticta citribraziliensis</name>
    <dbReference type="NCBI Taxonomy" id="989973"/>
    <lineage>
        <taxon>Eukaryota</taxon>
        <taxon>Fungi</taxon>
        <taxon>Dikarya</taxon>
        <taxon>Ascomycota</taxon>
        <taxon>Pezizomycotina</taxon>
        <taxon>Dothideomycetes</taxon>
        <taxon>Dothideomycetes incertae sedis</taxon>
        <taxon>Botryosphaeriales</taxon>
        <taxon>Phyllostictaceae</taxon>
        <taxon>Phyllosticta</taxon>
    </lineage>
</organism>
<feature type="region of interest" description="Disordered" evidence="1">
    <location>
        <begin position="1"/>
        <end position="45"/>
    </location>
</feature>
<proteinExistence type="predicted"/>
<dbReference type="RefSeq" id="XP_066651608.1">
    <property type="nucleotide sequence ID" value="XM_066801307.1"/>
</dbReference>
<feature type="region of interest" description="Disordered" evidence="1">
    <location>
        <begin position="230"/>
        <end position="256"/>
    </location>
</feature>
<feature type="compositionally biased region" description="Basic and acidic residues" evidence="1">
    <location>
        <begin position="61"/>
        <end position="74"/>
    </location>
</feature>
<reference evidence="2 3" key="1">
    <citation type="submission" date="2024-04" db="EMBL/GenBank/DDBJ databases">
        <title>Phyllosticta paracitricarpa is synonymous to the EU quarantine fungus P. citricarpa based on phylogenomic analyses.</title>
        <authorList>
            <consortium name="Lawrence Berkeley National Laboratory"/>
            <person name="Van ingen-buijs V.A."/>
            <person name="Van westerhoven A.C."/>
            <person name="Haridas S."/>
            <person name="Skiadas P."/>
            <person name="Martin F."/>
            <person name="Groenewald J.Z."/>
            <person name="Crous P.W."/>
            <person name="Seidl M.F."/>
        </authorList>
    </citation>
    <scope>NUCLEOTIDE SEQUENCE [LARGE SCALE GENOMIC DNA]</scope>
    <source>
        <strain evidence="2 3">CPC 17464</strain>
    </source>
</reference>
<feature type="compositionally biased region" description="Low complexity" evidence="1">
    <location>
        <begin position="91"/>
        <end position="106"/>
    </location>
</feature>
<feature type="compositionally biased region" description="Polar residues" evidence="1">
    <location>
        <begin position="107"/>
        <end position="129"/>
    </location>
</feature>